<dbReference type="SUPFAM" id="SSF53720">
    <property type="entry name" value="ALDH-like"/>
    <property type="match status" value="1"/>
</dbReference>
<protein>
    <submittedName>
        <fullName evidence="5">NAD-dependent aldehyde dehydrogenase</fullName>
        <ecNumber evidence="5">1.2.1.79</ecNumber>
    </submittedName>
</protein>
<evidence type="ECO:0000259" key="4">
    <source>
        <dbReference type="Pfam" id="PF00171"/>
    </source>
</evidence>
<feature type="active site" evidence="2">
    <location>
        <position position="211"/>
    </location>
</feature>
<name>A0A0G3H2A3_9CORY</name>
<gene>
    <name evidence="5" type="primary">gabD2</name>
    <name evidence="5" type="ORF">CTEST_00355</name>
</gene>
<dbReference type="Gene3D" id="3.40.309.10">
    <property type="entry name" value="Aldehyde Dehydrogenase, Chain A, domain 2"/>
    <property type="match status" value="1"/>
</dbReference>
<comment type="similarity">
    <text evidence="3">Belongs to the aldehyde dehydrogenase family.</text>
</comment>
<dbReference type="GO" id="GO:0036243">
    <property type="term" value="F:succinate-semialdehyde dehydrogenase (NADP+) activity"/>
    <property type="evidence" value="ECO:0007669"/>
    <property type="project" value="UniProtKB-EC"/>
</dbReference>
<dbReference type="OrthoDB" id="6882680at2"/>
<evidence type="ECO:0000256" key="3">
    <source>
        <dbReference type="RuleBase" id="RU003345"/>
    </source>
</evidence>
<dbReference type="InterPro" id="IPR029510">
    <property type="entry name" value="Ald_DH_CS_GLU"/>
</dbReference>
<dbReference type="AlphaFoldDB" id="A0A0G3H2A3"/>
<dbReference type="InterPro" id="IPR015590">
    <property type="entry name" value="Aldehyde_DH_dom"/>
</dbReference>
<evidence type="ECO:0000313" key="6">
    <source>
        <dbReference type="Proteomes" id="UP000035540"/>
    </source>
</evidence>
<keyword evidence="6" id="KW-1185">Reference proteome</keyword>
<dbReference type="EC" id="1.2.1.79" evidence="5"/>
<reference evidence="6" key="2">
    <citation type="submission" date="2015-05" db="EMBL/GenBank/DDBJ databases">
        <title>Complete genome sequence of Corynebacterium testudinoris DSM 44614, recovered from necrotic lesions in the mouth of a tortoise.</title>
        <authorList>
            <person name="Ruckert C."/>
            <person name="Albersmeier A."/>
            <person name="Winkler A."/>
            <person name="Tauch A."/>
        </authorList>
    </citation>
    <scope>NUCLEOTIDE SEQUENCE [LARGE SCALE GENOMIC DNA]</scope>
    <source>
        <strain evidence="6">DSM 44614</strain>
    </source>
</reference>
<evidence type="ECO:0000256" key="1">
    <source>
        <dbReference type="ARBA" id="ARBA00023002"/>
    </source>
</evidence>
<dbReference type="Pfam" id="PF00171">
    <property type="entry name" value="Aldedh"/>
    <property type="match status" value="1"/>
</dbReference>
<sequence length="470" mass="50572">MEASEVQSACARARRAQTQWALTPVRTRREIMLRLHDLILDHQVELIDLIQTETGKSRSSAFDEVIDVALTARHYAYRAGRLLRTTRVRGALPVLTHTTVQRSPRGVVGIIVPWNYPLSMALSDAIPALLAGNAVVLKPDEKTTGTAVRGLELLEEAGLPGQVMQVVPGPGPTVGQEIVEQCDYLMFTGSTATGRKLAAQAGERLIGFSAELGGKNPLIVCPDADMERAARGAVQACFSNTGQLCISIERIYVHEAVADSFLSRFLALVNDLSLGHGWTDDVGSLISAEHLARVDELVNDAILHGARVLAGGRPLPDLGPTFYAPTVLIDVPPTARLHADEVFGPVVYVEKVASLDEAVAKANDSSYGLSASVWGRERTARDVASRLQAGAVNINDGFAAAWASLDAPMGGWKNSGVGRRHADEGLLKYTEARTIAAQRFLPLAGPSTMPRERYASLLSQALRVGKRILR</sequence>
<evidence type="ECO:0000313" key="5">
    <source>
        <dbReference type="EMBL" id="AKK07541.1"/>
    </source>
</evidence>
<dbReference type="PATRIC" id="fig|136857.5.peg.70"/>
<dbReference type="KEGG" id="cted:CTEST_00355"/>
<organism evidence="5 6">
    <name type="scientific">Corynebacterium testudinoris</name>
    <dbReference type="NCBI Taxonomy" id="136857"/>
    <lineage>
        <taxon>Bacteria</taxon>
        <taxon>Bacillati</taxon>
        <taxon>Actinomycetota</taxon>
        <taxon>Actinomycetes</taxon>
        <taxon>Mycobacteriales</taxon>
        <taxon>Corynebacteriaceae</taxon>
        <taxon>Corynebacterium</taxon>
    </lineage>
</organism>
<accession>A0A0G3H2A3</accession>
<proteinExistence type="inferred from homology"/>
<feature type="domain" description="Aldehyde dehydrogenase" evidence="4">
    <location>
        <begin position="2"/>
        <end position="435"/>
    </location>
</feature>
<dbReference type="RefSeq" id="WP_047252044.1">
    <property type="nucleotide sequence ID" value="NZ_CP011545.1"/>
</dbReference>
<evidence type="ECO:0000256" key="2">
    <source>
        <dbReference type="PROSITE-ProRule" id="PRU10007"/>
    </source>
</evidence>
<dbReference type="EMBL" id="CP011545">
    <property type="protein sequence ID" value="AKK07541.1"/>
    <property type="molecule type" value="Genomic_DNA"/>
</dbReference>
<dbReference type="PANTHER" id="PTHR11699">
    <property type="entry name" value="ALDEHYDE DEHYDROGENASE-RELATED"/>
    <property type="match status" value="1"/>
</dbReference>
<dbReference type="STRING" id="136857.CTEST_00355"/>
<dbReference type="NCBIfam" id="NF006916">
    <property type="entry name" value="PRK09407.1"/>
    <property type="match status" value="1"/>
</dbReference>
<dbReference type="InterPro" id="IPR016161">
    <property type="entry name" value="Ald_DH/histidinol_DH"/>
</dbReference>
<dbReference type="Proteomes" id="UP000035540">
    <property type="component" value="Chromosome"/>
</dbReference>
<reference evidence="5 6" key="1">
    <citation type="journal article" date="2015" name="Genome Announc.">
        <title>Complete Genome Sequence of the Type Strain Corynebacterium testudinoris DSM 44614, Recovered from Necrotic Lesions in the Mouth of a Tortoise.</title>
        <authorList>
            <person name="Ruckert C."/>
            <person name="Kriete M."/>
            <person name="Jaenicke S."/>
            <person name="Winkler A."/>
            <person name="Tauch A."/>
        </authorList>
    </citation>
    <scope>NUCLEOTIDE SEQUENCE [LARGE SCALE GENOMIC DNA]</scope>
    <source>
        <strain evidence="5 6">DSM 44614</strain>
    </source>
</reference>
<dbReference type="PROSITE" id="PS00687">
    <property type="entry name" value="ALDEHYDE_DEHYDR_GLU"/>
    <property type="match status" value="1"/>
</dbReference>
<keyword evidence="1 3" id="KW-0560">Oxidoreductase</keyword>
<dbReference type="Gene3D" id="3.40.605.10">
    <property type="entry name" value="Aldehyde Dehydrogenase, Chain A, domain 1"/>
    <property type="match status" value="1"/>
</dbReference>
<dbReference type="InterPro" id="IPR016162">
    <property type="entry name" value="Ald_DH_N"/>
</dbReference>
<dbReference type="InterPro" id="IPR016163">
    <property type="entry name" value="Ald_DH_C"/>
</dbReference>